<sequence length="579" mass="65325">MALYRWLDSTICVRETKDMQPSLLEERRSWVRQDREVKLDIFLSLAEEVMLELFEVGPPLPPSNFTSQEILEALDERFNVFNFAGYHHAFCHFLNLHIDQYASIKDFNNEFKMVLEDLIDYGHPLSNTQACSAYFSKLRCTQNPWVTTKLEEWDTLPAVPEIYDLMRESSSWACIRPLRKSSQSSLVAPISDEHTEDLWSHLHSDILDLSDSSTVSSDGSHSRQLSRQTTHLQTIDGKASNKDVELDPQDLRKAIEQLLTSTEAEHNLKMDGSVTSVCTTPDWLNAQQKVGPRTLSISEPPAASRALRKSSESRARSASPRLPSKPCRTLSQASLTVPTTTTTRPRTADISYDTVRPFQHLPPIRSRTTTYPPPPLSDHPAFRNDPFLSTGRTQPDLITVDYFSRPQPARRDTIQPHSAPLCRPYQHSVYSSNSSSAMSLPLQGTSESSRCYTKDDREDTQELPASVITPCIFLQRQDSDITTQQSKTDAPSTAADITALPCFTLNVDETIPPLLKRNTLRKASSSKDMLKRLSGDSLLESSDEVREREETRSREKARKGKGWSIGVNIARFTHSKGVK</sequence>
<protein>
    <submittedName>
        <fullName evidence="2">Uncharacterized protein</fullName>
    </submittedName>
</protein>
<feature type="compositionally biased region" description="Basic and acidic residues" evidence="1">
    <location>
        <begin position="543"/>
        <end position="554"/>
    </location>
</feature>
<proteinExistence type="predicted"/>
<comment type="caution">
    <text evidence="2">The sequence shown here is derived from an EMBL/GenBank/DDBJ whole genome shotgun (WGS) entry which is preliminary data.</text>
</comment>
<evidence type="ECO:0000313" key="3">
    <source>
        <dbReference type="Proteomes" id="UP001199106"/>
    </source>
</evidence>
<evidence type="ECO:0000256" key="1">
    <source>
        <dbReference type="SAM" id="MobiDB-lite"/>
    </source>
</evidence>
<feature type="compositionally biased region" description="Basic and acidic residues" evidence="1">
    <location>
        <begin position="239"/>
        <end position="248"/>
    </location>
</feature>
<feature type="region of interest" description="Disordered" evidence="1">
    <location>
        <begin position="534"/>
        <end position="560"/>
    </location>
</feature>
<reference evidence="2" key="1">
    <citation type="submission" date="2021-07" db="EMBL/GenBank/DDBJ databases">
        <title>Genome Resource of American Ginseng Black Spot Pathogen Alternaria panax.</title>
        <authorList>
            <person name="Qiu C."/>
            <person name="Wang W."/>
            <person name="Liu Z."/>
        </authorList>
    </citation>
    <scope>NUCLEOTIDE SEQUENCE</scope>
    <source>
        <strain evidence="2">BNCC115425</strain>
    </source>
</reference>
<feature type="compositionally biased region" description="Low complexity" evidence="1">
    <location>
        <begin position="316"/>
        <end position="325"/>
    </location>
</feature>
<dbReference type="Proteomes" id="UP001199106">
    <property type="component" value="Unassembled WGS sequence"/>
</dbReference>
<feature type="region of interest" description="Disordered" evidence="1">
    <location>
        <begin position="213"/>
        <end position="248"/>
    </location>
</feature>
<organism evidence="2 3">
    <name type="scientific">Alternaria panax</name>
    <dbReference type="NCBI Taxonomy" id="48097"/>
    <lineage>
        <taxon>Eukaryota</taxon>
        <taxon>Fungi</taxon>
        <taxon>Dikarya</taxon>
        <taxon>Ascomycota</taxon>
        <taxon>Pezizomycotina</taxon>
        <taxon>Dothideomycetes</taxon>
        <taxon>Pleosporomycetidae</taxon>
        <taxon>Pleosporales</taxon>
        <taxon>Pleosporineae</taxon>
        <taxon>Pleosporaceae</taxon>
        <taxon>Alternaria</taxon>
        <taxon>Alternaria sect. Panax</taxon>
    </lineage>
</organism>
<name>A0AAD4IC65_9PLEO</name>
<dbReference type="EMBL" id="JAANER010000003">
    <property type="protein sequence ID" value="KAG9191864.1"/>
    <property type="molecule type" value="Genomic_DNA"/>
</dbReference>
<keyword evidence="3" id="KW-1185">Reference proteome</keyword>
<feature type="compositionally biased region" description="Low complexity" evidence="1">
    <location>
        <begin position="336"/>
        <end position="345"/>
    </location>
</feature>
<evidence type="ECO:0000313" key="2">
    <source>
        <dbReference type="EMBL" id="KAG9191864.1"/>
    </source>
</evidence>
<accession>A0AAD4IC65</accession>
<gene>
    <name evidence="2" type="ORF">G6011_10598</name>
</gene>
<feature type="compositionally biased region" description="Polar residues" evidence="1">
    <location>
        <begin position="223"/>
        <end position="233"/>
    </location>
</feature>
<dbReference type="AlphaFoldDB" id="A0AAD4IC65"/>
<feature type="region of interest" description="Disordered" evidence="1">
    <location>
        <begin position="289"/>
        <end position="350"/>
    </location>
</feature>